<feature type="compositionally biased region" description="Polar residues" evidence="1">
    <location>
        <begin position="488"/>
        <end position="506"/>
    </location>
</feature>
<feature type="compositionally biased region" description="Basic and acidic residues" evidence="1">
    <location>
        <begin position="578"/>
        <end position="599"/>
    </location>
</feature>
<feature type="region of interest" description="Disordered" evidence="1">
    <location>
        <begin position="847"/>
        <end position="884"/>
    </location>
</feature>
<feature type="compositionally biased region" description="Low complexity" evidence="1">
    <location>
        <begin position="475"/>
        <end position="487"/>
    </location>
</feature>
<gene>
    <name evidence="4" type="ORF">CSSPJE1EN1_LOCUS2348</name>
</gene>
<dbReference type="Pfam" id="PF02862">
    <property type="entry name" value="DDHD"/>
    <property type="match status" value="1"/>
</dbReference>
<dbReference type="PANTHER" id="PTHR23509:SF10">
    <property type="entry name" value="LD21067P"/>
    <property type="match status" value="1"/>
</dbReference>
<evidence type="ECO:0008006" key="6">
    <source>
        <dbReference type="Google" id="ProtNLM"/>
    </source>
</evidence>
<keyword evidence="5" id="KW-1185">Reference proteome</keyword>
<reference evidence="4" key="1">
    <citation type="submission" date="2024-02" db="EMBL/GenBank/DDBJ databases">
        <authorList>
            <consortium name="ELIXIR-Norway"/>
            <consortium name="Elixir Norway"/>
        </authorList>
    </citation>
    <scope>NUCLEOTIDE SEQUENCE</scope>
</reference>
<accession>A0ABP0VTX7</accession>
<feature type="region of interest" description="Disordered" evidence="1">
    <location>
        <begin position="474"/>
        <end position="516"/>
    </location>
</feature>
<sequence>MGEQIAAAKYGVHTKSASDGADVRWYFCKIPLRPNEAAAQVPASEVVGKGKYFRFSVRDSLALEASFVQREEELVSAWWKEYAEVSEGPVTASGRLAPNPSEQRNFTEGYLSRTRNGGKDQLSYSGNNADIDDGESVGVLVKSGLYEVDLMQRRCIPVYWRGEHRRVLRGHWYVRKGGLDWLPLREDVAEQLEIAYHRKIWRRRSFQPSGLYAARVNLTGTSLGLHALFMGEDDTWEAILAVDASGISFVLGLKGNGVKLRRGFAPPDSAHPTQDELRQRKEEEMDDYASQVPVRHVVFMVHGIGQRLEKANLVDDVGAFRQTVSALAEQHLTPHQRNAQRILFIPCQWRRELKLGGEVAMERITLEGVRALRTMITATVHDVLYYMSPAYCQDIIDSVTQSLNRLYIKFIKRNPNFDGKVSLYGHSLGSVLTYDILCHQDTLMSAFPVEKINASIMRNDETDDDMPRIDRLPATTETESGSEDGSSMHNSDISCRPSTLSETENNGIPGVQPSDATLDLADDTIEDRIPEEIETMENVKEKESLTEGIPPEEDATLDIAEETEEVRIPEQIETTEEEKEKSILMEEEVRGPETARDDDPILQQSFSRGYQSFQKDSEFGSLQGTMDTSASLRKQHRPFIIYPKLEFKVDTFYAVGSPLGMFLALRNVRIGLGTGVEYWQDEGIDEEMPACRLLLNIFHPYDPVAYRLEPLVCKEYVDKRPVFIPYHKGGKRLHIGFQEFSEDLSMKSKAFVQSIGSVGTRVAHAFTAKYQDESSDDEKEKKMKQKTYGQMVMERLTGSSEGRIDFMLQDSTFEHQYLSAMSCHTSYWQDPDTALFILKHLYHDIPEEPPSNDSTTMEPLIGTIDDDGGETPRQGVPESPPSVVKIEHAWDSGDEDSSSFFSKEEFVAALSSTKGKPKKNSEKKM</sequence>
<evidence type="ECO:0000313" key="5">
    <source>
        <dbReference type="Proteomes" id="UP001497444"/>
    </source>
</evidence>
<dbReference type="SMART" id="SM01127">
    <property type="entry name" value="DDHD"/>
    <property type="match status" value="1"/>
</dbReference>
<dbReference type="InterPro" id="IPR004177">
    <property type="entry name" value="DDHD_dom"/>
</dbReference>
<organism evidence="4 5">
    <name type="scientific">Sphagnum jensenii</name>
    <dbReference type="NCBI Taxonomy" id="128206"/>
    <lineage>
        <taxon>Eukaryota</taxon>
        <taxon>Viridiplantae</taxon>
        <taxon>Streptophyta</taxon>
        <taxon>Embryophyta</taxon>
        <taxon>Bryophyta</taxon>
        <taxon>Sphagnophytina</taxon>
        <taxon>Sphagnopsida</taxon>
        <taxon>Sphagnales</taxon>
        <taxon>Sphagnaceae</taxon>
        <taxon>Sphagnum</taxon>
    </lineage>
</organism>
<dbReference type="InterPro" id="IPR058055">
    <property type="entry name" value="PA-PLA1"/>
</dbReference>
<feature type="region of interest" description="Disordered" evidence="1">
    <location>
        <begin position="90"/>
        <end position="129"/>
    </location>
</feature>
<dbReference type="Proteomes" id="UP001497444">
    <property type="component" value="Chromosome 10"/>
</dbReference>
<proteinExistence type="predicted"/>
<feature type="region of interest" description="Disordered" evidence="1">
    <location>
        <begin position="573"/>
        <end position="600"/>
    </location>
</feature>
<dbReference type="PROSITE" id="PS50222">
    <property type="entry name" value="EF_HAND_2"/>
    <property type="match status" value="1"/>
</dbReference>
<evidence type="ECO:0000259" key="2">
    <source>
        <dbReference type="PROSITE" id="PS50222"/>
    </source>
</evidence>
<protein>
    <recommendedName>
        <fullName evidence="6">DDHD domain-containing protein</fullName>
    </recommendedName>
</protein>
<evidence type="ECO:0000256" key="1">
    <source>
        <dbReference type="SAM" id="MobiDB-lite"/>
    </source>
</evidence>
<name>A0ABP0VTX7_9BRYO</name>
<feature type="compositionally biased region" description="Basic and acidic residues" evidence="1">
    <location>
        <begin position="273"/>
        <end position="283"/>
    </location>
</feature>
<feature type="domain" description="DDHD" evidence="3">
    <location>
        <begin position="645"/>
        <end position="843"/>
    </location>
</feature>
<evidence type="ECO:0000259" key="3">
    <source>
        <dbReference type="PROSITE" id="PS51043"/>
    </source>
</evidence>
<dbReference type="InterPro" id="IPR002048">
    <property type="entry name" value="EF_hand_dom"/>
</dbReference>
<dbReference type="EMBL" id="OZ020105">
    <property type="protein sequence ID" value="CAK9256870.1"/>
    <property type="molecule type" value="Genomic_DNA"/>
</dbReference>
<feature type="region of interest" description="Disordered" evidence="1">
    <location>
        <begin position="263"/>
        <end position="285"/>
    </location>
</feature>
<evidence type="ECO:0000313" key="4">
    <source>
        <dbReference type="EMBL" id="CAK9256870.1"/>
    </source>
</evidence>
<dbReference type="PROSITE" id="PS51043">
    <property type="entry name" value="DDHD"/>
    <property type="match status" value="1"/>
</dbReference>
<dbReference type="PANTHER" id="PTHR23509">
    <property type="entry name" value="PA-PL1 PHOSPHOLIPASE FAMILY"/>
    <property type="match status" value="1"/>
</dbReference>
<feature type="domain" description="EF-hand" evidence="2">
    <location>
        <begin position="881"/>
        <end position="916"/>
    </location>
</feature>